<evidence type="ECO:0000256" key="7">
    <source>
        <dbReference type="PROSITE-ProRule" id="PRU00108"/>
    </source>
</evidence>
<feature type="domain" description="CW-type" evidence="13">
    <location>
        <begin position="2089"/>
        <end position="2144"/>
    </location>
</feature>
<dbReference type="Gene3D" id="2.30.30.140">
    <property type="match status" value="1"/>
</dbReference>
<feature type="compositionally biased region" description="Polar residues" evidence="9">
    <location>
        <begin position="2895"/>
        <end position="2912"/>
    </location>
</feature>
<evidence type="ECO:0000256" key="4">
    <source>
        <dbReference type="ARBA" id="ARBA00023125"/>
    </source>
</evidence>
<feature type="region of interest" description="Disordered" evidence="9">
    <location>
        <begin position="2761"/>
        <end position="2812"/>
    </location>
</feature>
<keyword evidence="2" id="KW-0863">Zinc-finger</keyword>
<comment type="subcellular location">
    <subcellularLocation>
        <location evidence="7">Nucleus</location>
    </subcellularLocation>
</comment>
<dbReference type="InterPro" id="IPR001214">
    <property type="entry name" value="SET_dom"/>
</dbReference>
<dbReference type="Gene3D" id="1.10.10.60">
    <property type="entry name" value="Homeodomain-like"/>
    <property type="match status" value="4"/>
</dbReference>
<feature type="region of interest" description="Disordered" evidence="9">
    <location>
        <begin position="2684"/>
        <end position="2724"/>
    </location>
</feature>
<dbReference type="Gene3D" id="3.30.40.100">
    <property type="match status" value="1"/>
</dbReference>
<feature type="DNA-binding region" description="Homeobox" evidence="7">
    <location>
        <begin position="1729"/>
        <end position="1793"/>
    </location>
</feature>
<feature type="compositionally biased region" description="Polar residues" evidence="9">
    <location>
        <begin position="327"/>
        <end position="339"/>
    </location>
</feature>
<feature type="region of interest" description="Disordered" evidence="9">
    <location>
        <begin position="178"/>
        <end position="339"/>
    </location>
</feature>
<feature type="compositionally biased region" description="Polar residues" evidence="9">
    <location>
        <begin position="198"/>
        <end position="209"/>
    </location>
</feature>
<feature type="compositionally biased region" description="Low complexity" evidence="9">
    <location>
        <begin position="2844"/>
        <end position="2857"/>
    </location>
</feature>
<keyword evidence="5 7" id="KW-0371">Homeobox</keyword>
<dbReference type="Pfam" id="PF00505">
    <property type="entry name" value="HMG_box"/>
    <property type="match status" value="1"/>
</dbReference>
<feature type="domain" description="Homeobox" evidence="10">
    <location>
        <begin position="1727"/>
        <end position="1792"/>
    </location>
</feature>
<comment type="caution">
    <text evidence="14">The sequence shown here is derived from an EMBL/GenBank/DDBJ whole genome shotgun (WGS) entry which is preliminary data.</text>
</comment>
<feature type="region of interest" description="Disordered" evidence="9">
    <location>
        <begin position="1258"/>
        <end position="1304"/>
    </location>
</feature>
<feature type="compositionally biased region" description="Basic and acidic residues" evidence="9">
    <location>
        <begin position="1479"/>
        <end position="1499"/>
    </location>
</feature>
<dbReference type="SMART" id="SM00389">
    <property type="entry name" value="HOX"/>
    <property type="match status" value="3"/>
</dbReference>
<dbReference type="CDD" id="cd00084">
    <property type="entry name" value="HMG-box_SF"/>
    <property type="match status" value="1"/>
</dbReference>
<feature type="region of interest" description="Disordered" evidence="9">
    <location>
        <begin position="2347"/>
        <end position="2369"/>
    </location>
</feature>
<proteinExistence type="predicted"/>
<dbReference type="InterPro" id="IPR036910">
    <property type="entry name" value="HMG_box_dom_sf"/>
</dbReference>
<feature type="compositionally biased region" description="Polar residues" evidence="9">
    <location>
        <begin position="1535"/>
        <end position="1549"/>
    </location>
</feature>
<dbReference type="InterPro" id="IPR011124">
    <property type="entry name" value="Znf_CW"/>
</dbReference>
<dbReference type="GO" id="GO:0008270">
    <property type="term" value="F:zinc ion binding"/>
    <property type="evidence" value="ECO:0007669"/>
    <property type="project" value="UniProtKB-KW"/>
</dbReference>
<evidence type="ECO:0000259" key="13">
    <source>
        <dbReference type="PROSITE" id="PS51050"/>
    </source>
</evidence>
<dbReference type="CDD" id="cd00086">
    <property type="entry name" value="homeodomain"/>
    <property type="match status" value="2"/>
</dbReference>
<dbReference type="InterPro" id="IPR046341">
    <property type="entry name" value="SET_dom_sf"/>
</dbReference>
<dbReference type="EMBL" id="JALLAZ020001852">
    <property type="protein sequence ID" value="KAL3761400.1"/>
    <property type="molecule type" value="Genomic_DNA"/>
</dbReference>
<evidence type="ECO:0000256" key="9">
    <source>
        <dbReference type="SAM" id="MobiDB-lite"/>
    </source>
</evidence>
<dbReference type="InterPro" id="IPR001356">
    <property type="entry name" value="HD"/>
</dbReference>
<dbReference type="PANTHER" id="PTHR46655">
    <property type="entry name" value="HISTONE-LYSINE N-METHYLTRANSFERASE ATXR3"/>
    <property type="match status" value="1"/>
</dbReference>
<evidence type="ECO:0000259" key="10">
    <source>
        <dbReference type="PROSITE" id="PS50071"/>
    </source>
</evidence>
<dbReference type="Gene3D" id="1.10.30.10">
    <property type="entry name" value="High mobility group box domain"/>
    <property type="match status" value="1"/>
</dbReference>
<feature type="compositionally biased region" description="Low complexity" evidence="9">
    <location>
        <begin position="285"/>
        <end position="302"/>
    </location>
</feature>
<evidence type="ECO:0000313" key="14">
    <source>
        <dbReference type="EMBL" id="KAL3761400.1"/>
    </source>
</evidence>
<feature type="domain" description="SET" evidence="12">
    <location>
        <begin position="731"/>
        <end position="1019"/>
    </location>
</feature>
<dbReference type="InterPro" id="IPR045606">
    <property type="entry name" value="ATXR3_C"/>
</dbReference>
<feature type="compositionally biased region" description="Polar residues" evidence="9">
    <location>
        <begin position="310"/>
        <end position="320"/>
    </location>
</feature>
<feature type="region of interest" description="Disordered" evidence="9">
    <location>
        <begin position="2831"/>
        <end position="2948"/>
    </location>
</feature>
<feature type="region of interest" description="Disordered" evidence="9">
    <location>
        <begin position="643"/>
        <end position="662"/>
    </location>
</feature>
<sequence length="2977" mass="330980">MNCQSGEGSNDHEEGASSPRTPKKHKFIPAENKEGVSAEVPLDAKGVETNTPVKVATGDEALVETVGGYSNNTGAATATTTADFDPPVLRKGDLVRLSNEQRSGRIQGGLARIIRVTTLPPDDDERKGSGPIMYGIEYVLGGKLFNLQRCELTYTTATVEGLVDASDSSGHLLRRRRLAATDGESQAKELNKGGANESKATTKMATNDVDTPLRNRKPGRPPGSKNKSGILEESLTEGVVNEKSSKNAKKRQRSSKTSEDESNAGIFEIRSQASKAGWETRRAHSASAKATAKPASKPAASKRVSGGGSSESTNKSASNRSYKRTLTVDTNESDATSTNTLTMEDSADSRCVALYTKHRKEMEKSLIRLEKLDRFGFFLEATPPQFDENYDCDDGDVPGHDDSSVQAAHKRYRAVPFPDKPPFDFLIVRKRLAAGLYDTDMVALELKRLREIRAMTKPSRTSHDESDAGSIDNDIEYDKLEKSIRHPIAVDWDTFKSDIVAMCDAAIIRDPEGISLGSGHLGWAANKIKKVMEEMYNTYGYKRRYEVEKSEARGKYEMVLMSCGNMEAAMQGKWRQQAFPERKYERLETSSVICDGLSPNDRSYAMYELETKLPDSFVGLAYTYDDSGQHSEAWMKNVAVETTKAKKRKKEPKDETDSLTLESETKAHKAAMALAKDDGVVRAQVQTTMTTLLIQVQDRVMTDLGVMHSPEARSANWDDGDHGRDYRGGGAEVEQGTHSGFSLPEVAEQEVWGIDCYTRKNIITLIESEFSPEIAVEFVEKWLLPAINACPVNLAHKMSTAAIILEGLDTFQAVERNSTLHDDATSSADHADIVSEDFSFPSDPKATSQSVFLRNALESKIREHAPPWMKAVARLVRLASDSMDDDYFRIHPKGHGSVVIGEGGLKSNSLVTYYRGEVYPAWRWCEKLDAIEHVQRELNLRPNLPDFYNMAMERPKKDPRGYCLLFVDASRKSGLGSSFSHSCNPTCEVRVVSLNGRLSLSMTTLRDLEQGEELTFDYNAVTESVNEYRFAVCLCGQKNCRGSFLHYATADCYQQVLSRNSPIAARFANLVRGCMKQVMSKEDSELLLKHGFNTAAFGAVSFNHHVNSVDPQSTPDSIENVPIWLRTFVADCLRYIEYERRALPVALLCNQMERLEKKKGKSKSSLPKKENPVKSIESASSKLKSVAGSKPMTSYFFFLQSQRENWEAIAKKKHGELKGLELSQAINKIASRAWSNLSEEEKLLWKKKAINDWKRNGGKEKAKLAEESQRSAKAKEAAKLTDKQKLEAKTKEGREVEENDASSDHDVTMEAKILSIADADAEGFSAMEQRIQQLAQSLSRVGRVLDRHRESVFSERKDLIATVDCNLLRNLVPSPLKIMSDEEVVSWIWSDSKGVILNMLQMINQHFPEQSLLSRILNNTLKSFPVLSAFSQKLAAPPDKKWKHSCTSSDARRLIQEALLKLRMNIIDFLTFAEKSYQDVRNEKRREQSRAREEKKKQQNESPALLPEGTQSDGKLDAKVSMPPASDDGDIGPIETTTDVQSMHASTSLPDDGGVSPDDDEAMTMRGGGGECAATDPSKSSFDSLINVNNDTLLPPSMGAVMGGAKSGLAIVQSAVYEDVQSLLHLSQVSNNFGTPDPASSNIFQPFADGSTELKEGGTPGGDSTLSLSRLQDLVDSVDSNGDCSGERNAEAISASTTMPFTLTEGLPSALLHDGSQEQPKSEAEAKKPKKKAVPLSDKQKKYLYDWLFDPSHVLNPYPTDEEKSTIMKDTGIERSRLDSWFMKNRQKVLNPEIQPVKMKWNEQDRDHWTNFRKNRFMLEATADLLLMYAHTTTFFRLEPFRQFDSTPIEVYARELGNEVPRHFSLQCQKRPSPTPDVADSGGGDLIKNSASKVLEANNTKISTEITKAQEADDLCSPDDVIDEVTVGYAGDYVLSQLLQWVNGGIGQKRGLPDIYGCVMLPPIKGCWEEIKCSEVKLPNYSKWNRNTTTEYHAMARPKLAKWFDDRYQRGSPWDQEVAKYFCPSDQTAPDPTMPMGSPVLDYLVTGIDANIRHVSASLNGNSSAAERGGSKMSASDRLQVTVDEGMPAQAVANWVQCENPNCLKWRKLPWHVDVDLLPETFFCKDNIWNPTSQLCDVPEDEWDMGDAPIKFDSHEELEIGVWFDVQREGKNGYHEAQVIELDLESNIRRAKFHFWKLSSDRDEWVEIGSPRIAPHHSYTPRPLDGYGAKSKKSVDANKVSLDQSLSSTASALPQKRKIDVVDVAIPVPSASAAGGDQNKFALFSKSTVDYLKAWMSQNADNPFPSTSQKARIVADTGLNRRQVGDWMARARKKLRVKSGQPNEILAGDRMRPASTPSTEITSVRSLPSDPTNVENLLLELRNQPMLFQESVGENTESVLPARKAEDGSAGKLGISSLIAELESDKHETSTKQFELYMKEWLLRPENADKLYPSLADKKKIVTATGIDMGRLDGWFFRARKKPNKQNVEPVIHSVLSQPSVLSAATTVIVKAESPNSGTSQIIQHEDLLFKNDPNHSSTAMEVSPKQRSSVNFSVLNSSINGGEASVNILRSTTEVEKVSLPPSMTVASTEGQSLSDSPNKVLATNILTSMTEVTKESDAVKSSSSSPPKGLTEEAKTYLSRWMSDHSLKPYPTKEEKLAMMCHLGISDEKKLEGWFCRARKKQMKNGRSNNPDPETKESQEDKDKEKVQGNHTLQPPGHNAAGLNEMIQSDQNLGSTRIASAQGSSNFASLLSAASLINKEKGNPPNQESRVDEPMAHGSENSQQQTQLSLHSTQNGFTHPDSERNHQSVGAREQAIMTTFQSLQSMEIRDRASHASPADHLPYQQPQQSAPSSSYHNSNVHQRASPAEYMHYPDYSEHSDYSSYQYSRDQQRASPTDHSSFRTSHVQAQASPAEYSYQYPQEERASFAEHPHYQYSGDPQQRQSFSYTAPPREEFFYGYHTQSDGFYEEKKPYGH</sequence>
<dbReference type="Pfam" id="PF00856">
    <property type="entry name" value="SET"/>
    <property type="match status" value="1"/>
</dbReference>
<dbReference type="InterPro" id="IPR016197">
    <property type="entry name" value="Chromo-like_dom_sf"/>
</dbReference>
<dbReference type="SUPFAM" id="SSF54160">
    <property type="entry name" value="Chromo domain-like"/>
    <property type="match status" value="1"/>
</dbReference>
<feature type="compositionally biased region" description="Polar residues" evidence="9">
    <location>
        <begin position="2355"/>
        <end position="2369"/>
    </location>
</feature>
<feature type="region of interest" description="Disordered" evidence="9">
    <location>
        <begin position="1159"/>
        <end position="1178"/>
    </location>
</feature>
<feature type="region of interest" description="Disordered" evidence="9">
    <location>
        <begin position="1479"/>
        <end position="1578"/>
    </location>
</feature>
<dbReference type="SUPFAM" id="SSF46689">
    <property type="entry name" value="Homeodomain-like"/>
    <property type="match status" value="3"/>
</dbReference>
<feature type="region of interest" description="Disordered" evidence="9">
    <location>
        <begin position="1678"/>
        <end position="1699"/>
    </location>
</feature>
<keyword evidence="6 8" id="KW-0539">Nucleus</keyword>
<dbReference type="SMART" id="SM00317">
    <property type="entry name" value="SET"/>
    <property type="match status" value="1"/>
</dbReference>
<keyword evidence="4 8" id="KW-0238">DNA-binding</keyword>
<feature type="compositionally biased region" description="Polar residues" evidence="9">
    <location>
        <begin position="2939"/>
        <end position="2948"/>
    </location>
</feature>
<dbReference type="Pfam" id="PF05920">
    <property type="entry name" value="Homeobox_KN"/>
    <property type="match status" value="2"/>
</dbReference>
<feature type="region of interest" description="Disordered" evidence="9">
    <location>
        <begin position="1711"/>
        <end position="1735"/>
    </location>
</feature>
<dbReference type="PANTHER" id="PTHR46655:SF1">
    <property type="entry name" value="HISTONE-LYSINE N-METHYLTRANSFERASE ATXR3"/>
    <property type="match status" value="1"/>
</dbReference>
<feature type="DNA-binding region" description="HMG box" evidence="8">
    <location>
        <begin position="1188"/>
        <end position="1255"/>
    </location>
</feature>
<feature type="DNA-binding region" description="Homeobox" evidence="7">
    <location>
        <begin position="2277"/>
        <end position="2339"/>
    </location>
</feature>
<feature type="compositionally biased region" description="Basic and acidic residues" evidence="9">
    <location>
        <begin position="2695"/>
        <end position="2710"/>
    </location>
</feature>
<dbReference type="Pfam" id="PF07496">
    <property type="entry name" value="zf-CW"/>
    <property type="match status" value="1"/>
</dbReference>
<feature type="compositionally biased region" description="Basic and acidic residues" evidence="9">
    <location>
        <begin position="2923"/>
        <end position="2934"/>
    </location>
</feature>
<dbReference type="GO" id="GO:0005634">
    <property type="term" value="C:nucleus"/>
    <property type="evidence" value="ECO:0007669"/>
    <property type="project" value="UniProtKB-SubCell"/>
</dbReference>
<dbReference type="PROSITE" id="PS50071">
    <property type="entry name" value="HOMEOBOX_2"/>
    <property type="match status" value="2"/>
</dbReference>
<keyword evidence="1" id="KW-0479">Metal-binding</keyword>
<feature type="domain" description="Homeobox" evidence="10">
    <location>
        <begin position="2275"/>
        <end position="2338"/>
    </location>
</feature>
<name>A0ABD3MLL8_9STRA</name>
<dbReference type="Gene3D" id="2.170.270.10">
    <property type="entry name" value="SET domain"/>
    <property type="match status" value="1"/>
</dbReference>
<dbReference type="InterPro" id="IPR009071">
    <property type="entry name" value="HMG_box_dom"/>
</dbReference>
<protein>
    <submittedName>
        <fullName evidence="14">Uncharacterized protein</fullName>
    </submittedName>
</protein>
<feature type="region of interest" description="Disordered" evidence="9">
    <location>
        <begin position="1"/>
        <end position="43"/>
    </location>
</feature>
<dbReference type="GO" id="GO:0003677">
    <property type="term" value="F:DNA binding"/>
    <property type="evidence" value="ECO:0007669"/>
    <property type="project" value="UniProtKB-UniRule"/>
</dbReference>
<dbReference type="PROSITE" id="PS50118">
    <property type="entry name" value="HMG_BOX_2"/>
    <property type="match status" value="1"/>
</dbReference>
<evidence type="ECO:0000256" key="8">
    <source>
        <dbReference type="PROSITE-ProRule" id="PRU00267"/>
    </source>
</evidence>
<organism evidence="14 15">
    <name type="scientific">Stephanodiscus triporus</name>
    <dbReference type="NCBI Taxonomy" id="2934178"/>
    <lineage>
        <taxon>Eukaryota</taxon>
        <taxon>Sar</taxon>
        <taxon>Stramenopiles</taxon>
        <taxon>Ochrophyta</taxon>
        <taxon>Bacillariophyta</taxon>
        <taxon>Coscinodiscophyceae</taxon>
        <taxon>Thalassiosirophycidae</taxon>
        <taxon>Stephanodiscales</taxon>
        <taxon>Stephanodiscaceae</taxon>
        <taxon>Stephanodiscus</taxon>
    </lineage>
</organism>
<evidence type="ECO:0000256" key="2">
    <source>
        <dbReference type="ARBA" id="ARBA00022771"/>
    </source>
</evidence>
<dbReference type="SUPFAM" id="SSF82199">
    <property type="entry name" value="SET domain"/>
    <property type="match status" value="1"/>
</dbReference>
<dbReference type="SMART" id="SM00398">
    <property type="entry name" value="HMG"/>
    <property type="match status" value="1"/>
</dbReference>
<reference evidence="14 15" key="1">
    <citation type="submission" date="2024-10" db="EMBL/GenBank/DDBJ databases">
        <title>Updated reference genomes for cyclostephanoid diatoms.</title>
        <authorList>
            <person name="Roberts W.R."/>
            <person name="Alverson A.J."/>
        </authorList>
    </citation>
    <scope>NUCLEOTIDE SEQUENCE [LARGE SCALE GENOMIC DNA]</scope>
    <source>
        <strain evidence="14 15">AJA276-08</strain>
    </source>
</reference>
<evidence type="ECO:0000256" key="3">
    <source>
        <dbReference type="ARBA" id="ARBA00022833"/>
    </source>
</evidence>
<dbReference type="InterPro" id="IPR008422">
    <property type="entry name" value="KN_HD"/>
</dbReference>
<dbReference type="Pfam" id="PF19633">
    <property type="entry name" value="SDG2_C"/>
    <property type="match status" value="1"/>
</dbReference>
<evidence type="ECO:0000259" key="12">
    <source>
        <dbReference type="PROSITE" id="PS50280"/>
    </source>
</evidence>
<evidence type="ECO:0000256" key="5">
    <source>
        <dbReference type="ARBA" id="ARBA00023155"/>
    </source>
</evidence>
<gene>
    <name evidence="14" type="ORF">ACHAW5_005772</name>
</gene>
<keyword evidence="3" id="KW-0862">Zinc</keyword>
<evidence type="ECO:0000259" key="11">
    <source>
        <dbReference type="PROSITE" id="PS50118"/>
    </source>
</evidence>
<keyword evidence="15" id="KW-1185">Reference proteome</keyword>
<dbReference type="InterPro" id="IPR009057">
    <property type="entry name" value="Homeodomain-like_sf"/>
</dbReference>
<evidence type="ECO:0000256" key="1">
    <source>
        <dbReference type="ARBA" id="ARBA00022723"/>
    </source>
</evidence>
<accession>A0ABD3MLL8</accession>
<feature type="domain" description="HMG box" evidence="11">
    <location>
        <begin position="1188"/>
        <end position="1255"/>
    </location>
</feature>
<dbReference type="SUPFAM" id="SSF47095">
    <property type="entry name" value="HMG-box"/>
    <property type="match status" value="1"/>
</dbReference>
<feature type="region of interest" description="Disordered" evidence="9">
    <location>
        <begin position="1645"/>
        <end position="1664"/>
    </location>
</feature>
<dbReference type="PROSITE" id="PS51050">
    <property type="entry name" value="ZF_CW"/>
    <property type="match status" value="1"/>
</dbReference>
<dbReference type="PROSITE" id="PS50280">
    <property type="entry name" value="SET"/>
    <property type="match status" value="1"/>
</dbReference>
<evidence type="ECO:0000313" key="15">
    <source>
        <dbReference type="Proteomes" id="UP001530315"/>
    </source>
</evidence>
<evidence type="ECO:0000256" key="6">
    <source>
        <dbReference type="ARBA" id="ARBA00023242"/>
    </source>
</evidence>
<dbReference type="Proteomes" id="UP001530315">
    <property type="component" value="Unassembled WGS sequence"/>
</dbReference>
<feature type="compositionally biased region" description="Low complexity" evidence="9">
    <location>
        <begin position="2784"/>
        <end position="2796"/>
    </location>
</feature>